<feature type="transmembrane region" description="Helical" evidence="8">
    <location>
        <begin position="123"/>
        <end position="156"/>
    </location>
</feature>
<accession>A0A1H8BHP9</accession>
<dbReference type="RefSeq" id="WP_278320592.1">
    <property type="nucleotide sequence ID" value="NZ_FOCG01000001.1"/>
</dbReference>
<dbReference type="AlphaFoldDB" id="A0A1H8BHP9"/>
<evidence type="ECO:0000256" key="7">
    <source>
        <dbReference type="ARBA" id="ARBA00023136"/>
    </source>
</evidence>
<evidence type="ECO:0000256" key="6">
    <source>
        <dbReference type="ARBA" id="ARBA00022989"/>
    </source>
</evidence>
<protein>
    <recommendedName>
        <fullName evidence="11">AEC family transporter</fullName>
    </recommendedName>
</protein>
<feature type="transmembrane region" description="Helical" evidence="8">
    <location>
        <begin position="202"/>
        <end position="223"/>
    </location>
</feature>
<evidence type="ECO:0008006" key="11">
    <source>
        <dbReference type="Google" id="ProtNLM"/>
    </source>
</evidence>
<evidence type="ECO:0000256" key="8">
    <source>
        <dbReference type="SAM" id="Phobius"/>
    </source>
</evidence>
<feature type="transmembrane region" description="Helical" evidence="8">
    <location>
        <begin position="235"/>
        <end position="258"/>
    </location>
</feature>
<feature type="transmembrane region" description="Helical" evidence="8">
    <location>
        <begin position="81"/>
        <end position="103"/>
    </location>
</feature>
<evidence type="ECO:0000256" key="3">
    <source>
        <dbReference type="ARBA" id="ARBA00022448"/>
    </source>
</evidence>
<evidence type="ECO:0000256" key="5">
    <source>
        <dbReference type="ARBA" id="ARBA00022692"/>
    </source>
</evidence>
<dbReference type="EMBL" id="FOCG01000001">
    <property type="protein sequence ID" value="SEM81654.1"/>
    <property type="molecule type" value="Genomic_DNA"/>
</dbReference>
<feature type="transmembrane region" description="Helical" evidence="8">
    <location>
        <begin position="12"/>
        <end position="39"/>
    </location>
</feature>
<dbReference type="Proteomes" id="UP000199158">
    <property type="component" value="Unassembled WGS sequence"/>
</dbReference>
<feature type="transmembrane region" description="Helical" evidence="8">
    <location>
        <begin position="264"/>
        <end position="285"/>
    </location>
</feature>
<organism evidence="9 10">
    <name type="scientific">Hydrogenoanaerobacterium saccharovorans</name>
    <dbReference type="NCBI Taxonomy" id="474960"/>
    <lineage>
        <taxon>Bacteria</taxon>
        <taxon>Bacillati</taxon>
        <taxon>Bacillota</taxon>
        <taxon>Clostridia</taxon>
        <taxon>Eubacteriales</taxon>
        <taxon>Oscillospiraceae</taxon>
        <taxon>Hydrogenoanaerobacterium</taxon>
    </lineage>
</organism>
<dbReference type="Gene3D" id="1.20.1530.20">
    <property type="match status" value="1"/>
</dbReference>
<name>A0A1H8BHP9_9FIRM</name>
<comment type="similarity">
    <text evidence="2">Belongs to the auxin efflux carrier (TC 2.A.69) family.</text>
</comment>
<comment type="subcellular location">
    <subcellularLocation>
        <location evidence="1">Cell membrane</location>
        <topology evidence="1">Multi-pass membrane protein</topology>
    </subcellularLocation>
</comment>
<keyword evidence="10" id="KW-1185">Reference proteome</keyword>
<dbReference type="InterPro" id="IPR004776">
    <property type="entry name" value="Mem_transp_PIN-like"/>
</dbReference>
<proteinExistence type="inferred from homology"/>
<dbReference type="PANTHER" id="PTHR36838:SF1">
    <property type="entry name" value="SLR1864 PROTEIN"/>
    <property type="match status" value="1"/>
</dbReference>
<dbReference type="GO" id="GO:0005886">
    <property type="term" value="C:plasma membrane"/>
    <property type="evidence" value="ECO:0007669"/>
    <property type="project" value="UniProtKB-SubCell"/>
</dbReference>
<evidence type="ECO:0000313" key="10">
    <source>
        <dbReference type="Proteomes" id="UP000199158"/>
    </source>
</evidence>
<feature type="transmembrane region" description="Helical" evidence="8">
    <location>
        <begin position="297"/>
        <end position="319"/>
    </location>
</feature>
<feature type="transmembrane region" description="Helical" evidence="8">
    <location>
        <begin position="51"/>
        <end position="69"/>
    </location>
</feature>
<evidence type="ECO:0000256" key="1">
    <source>
        <dbReference type="ARBA" id="ARBA00004651"/>
    </source>
</evidence>
<gene>
    <name evidence="9" type="ORF">SAMN05216180_1876</name>
</gene>
<feature type="transmembrane region" description="Helical" evidence="8">
    <location>
        <begin position="168"/>
        <end position="190"/>
    </location>
</feature>
<keyword evidence="3" id="KW-0813">Transport</keyword>
<keyword evidence="5 8" id="KW-0812">Transmembrane</keyword>
<dbReference type="Pfam" id="PF03547">
    <property type="entry name" value="Mem_trans"/>
    <property type="match status" value="2"/>
</dbReference>
<evidence type="ECO:0000256" key="2">
    <source>
        <dbReference type="ARBA" id="ARBA00010145"/>
    </source>
</evidence>
<dbReference type="STRING" id="474960.SAMN05216180_1876"/>
<keyword evidence="4" id="KW-1003">Cell membrane</keyword>
<keyword evidence="6 8" id="KW-1133">Transmembrane helix</keyword>
<evidence type="ECO:0000313" key="9">
    <source>
        <dbReference type="EMBL" id="SEM81654.1"/>
    </source>
</evidence>
<dbReference type="PANTHER" id="PTHR36838">
    <property type="entry name" value="AUXIN EFFLUX CARRIER FAMILY PROTEIN"/>
    <property type="match status" value="1"/>
</dbReference>
<reference evidence="9 10" key="1">
    <citation type="submission" date="2016-10" db="EMBL/GenBank/DDBJ databases">
        <authorList>
            <person name="de Groot N.N."/>
        </authorList>
    </citation>
    <scope>NUCLEOTIDE SEQUENCE [LARGE SCALE GENOMIC DNA]</scope>
    <source>
        <strain evidence="9 10">CGMCC 1.5070</strain>
    </source>
</reference>
<dbReference type="InterPro" id="IPR038770">
    <property type="entry name" value="Na+/solute_symporter_sf"/>
</dbReference>
<dbReference type="GO" id="GO:0055085">
    <property type="term" value="P:transmembrane transport"/>
    <property type="evidence" value="ECO:0007669"/>
    <property type="project" value="InterPro"/>
</dbReference>
<sequence>MYEIYAALKRGCTFLSYAITVGTQVFIMFLLMVVGYVVYKGHLFDDEGARQISVFLLKIVTPVTIVVSYQREFDSNLAGMLAISFPLAVLCHLLPIGAGHLLYRSHVADYRDKRMSLVFSNNGFMALPLLQTLLGSVGVFLGSAHIVVATILIWTYGQYTLTGDKRSISLKMIFLNPGTLAVIVGVVLFVSPVKLPLPVFETLKYISALNTPLAMILCGIFVAQANILSVFKDRSVYAMALLKLVVVPIAVLLLLRFIPVATEIRVALMIAVSCPSATSVVMFANNYKTNYIYCAKVVSATTLLSVLTLPFILALTQIAW</sequence>
<keyword evidence="7 8" id="KW-0472">Membrane</keyword>
<evidence type="ECO:0000256" key="4">
    <source>
        <dbReference type="ARBA" id="ARBA00022475"/>
    </source>
</evidence>